<dbReference type="EMBL" id="AQRA01000007">
    <property type="protein sequence ID" value="EZH72543.1"/>
    <property type="molecule type" value="Genomic_DNA"/>
</dbReference>
<dbReference type="Proteomes" id="UP000023541">
    <property type="component" value="Unassembled WGS sequence"/>
</dbReference>
<dbReference type="GO" id="GO:0016787">
    <property type="term" value="F:hydrolase activity"/>
    <property type="evidence" value="ECO:0007669"/>
    <property type="project" value="InterPro"/>
</dbReference>
<feature type="domain" description="Dienelactone hydrolase" evidence="3">
    <location>
        <begin position="148"/>
        <end position="249"/>
    </location>
</feature>
<dbReference type="PANTHER" id="PTHR43037:SF1">
    <property type="entry name" value="BLL1128 PROTEIN"/>
    <property type="match status" value="1"/>
</dbReference>
<dbReference type="OrthoDB" id="9764953at2"/>
<proteinExistence type="predicted"/>
<protein>
    <recommendedName>
        <fullName evidence="3">Dienelactone hydrolase domain-containing protein</fullName>
    </recommendedName>
</protein>
<dbReference type="PANTHER" id="PTHR43037">
    <property type="entry name" value="UNNAMED PRODUCT-RELATED"/>
    <property type="match status" value="1"/>
</dbReference>
<feature type="signal peptide" evidence="2">
    <location>
        <begin position="1"/>
        <end position="26"/>
    </location>
</feature>
<dbReference type="AlphaFoldDB" id="A0A023BRY7"/>
<dbReference type="SUPFAM" id="SSF53474">
    <property type="entry name" value="alpha/beta-Hydrolases"/>
    <property type="match status" value="1"/>
</dbReference>
<sequence>MVPTIIKKRSCLFLLTIQLLVNCSSSDSVIDTNRETNNLVGLNTIQPGVQVAYPKGSTKSQYGFYVYVPSEYNIANAEKYPLLIHLHGGGARGDSAVNPNDLNSILFDGPPSLIHKNQWNPKHPMIVVSPQSPSIWNTENLHNFITFLIDNLKIDTQRIYMTGFSMGGKGCYDYISSKGSNSYVVAIVPIAGWGNVSTGNQFTNIPVWAFHGDADRIISYDKSISMVNAINAENPTTKAKITIYSGIDHDSWSRTYDNTGRGSANSAYDPFDISIYEWMYLYKKTDL</sequence>
<evidence type="ECO:0000256" key="2">
    <source>
        <dbReference type="SAM" id="SignalP"/>
    </source>
</evidence>
<comment type="caution">
    <text evidence="4">The sequence shown here is derived from an EMBL/GenBank/DDBJ whole genome shotgun (WGS) entry which is preliminary data.</text>
</comment>
<accession>A0A023BRY7</accession>
<evidence type="ECO:0000313" key="4">
    <source>
        <dbReference type="EMBL" id="EZH72543.1"/>
    </source>
</evidence>
<dbReference type="InterPro" id="IPR050955">
    <property type="entry name" value="Plant_Biomass_Hydrol_Est"/>
</dbReference>
<name>A0A023BRY7_9FLAO</name>
<dbReference type="eggNOG" id="COG4099">
    <property type="taxonomic scope" value="Bacteria"/>
</dbReference>
<organism evidence="4 5">
    <name type="scientific">Aquimarina atlantica</name>
    <dbReference type="NCBI Taxonomy" id="1317122"/>
    <lineage>
        <taxon>Bacteria</taxon>
        <taxon>Pseudomonadati</taxon>
        <taxon>Bacteroidota</taxon>
        <taxon>Flavobacteriia</taxon>
        <taxon>Flavobacteriales</taxon>
        <taxon>Flavobacteriaceae</taxon>
        <taxon>Aquimarina</taxon>
    </lineage>
</organism>
<evidence type="ECO:0000256" key="1">
    <source>
        <dbReference type="ARBA" id="ARBA00022729"/>
    </source>
</evidence>
<evidence type="ECO:0000259" key="3">
    <source>
        <dbReference type="Pfam" id="PF01738"/>
    </source>
</evidence>
<feature type="chain" id="PRO_5001515627" description="Dienelactone hydrolase domain-containing protein" evidence="2">
    <location>
        <begin position="27"/>
        <end position="287"/>
    </location>
</feature>
<evidence type="ECO:0000313" key="5">
    <source>
        <dbReference type="Proteomes" id="UP000023541"/>
    </source>
</evidence>
<keyword evidence="5" id="KW-1185">Reference proteome</keyword>
<dbReference type="InterPro" id="IPR002925">
    <property type="entry name" value="Dienelactn_hydro"/>
</dbReference>
<reference evidence="4 5" key="1">
    <citation type="submission" date="2014-04" db="EMBL/GenBank/DDBJ databases">
        <title>Aquimarina sp. 22II-S11-z7 Genome Sequencing.</title>
        <authorList>
            <person name="Lai Q."/>
        </authorList>
    </citation>
    <scope>NUCLEOTIDE SEQUENCE [LARGE SCALE GENOMIC DNA]</scope>
    <source>
        <strain evidence="4 5">22II-S11-z7</strain>
    </source>
</reference>
<dbReference type="Gene3D" id="3.40.50.1820">
    <property type="entry name" value="alpha/beta hydrolase"/>
    <property type="match status" value="1"/>
</dbReference>
<dbReference type="Pfam" id="PF01738">
    <property type="entry name" value="DLH"/>
    <property type="match status" value="1"/>
</dbReference>
<gene>
    <name evidence="4" type="ORF">ATO12_20625</name>
</gene>
<keyword evidence="1 2" id="KW-0732">Signal</keyword>
<dbReference type="STRING" id="1317122.ATO12_20625"/>
<dbReference type="InterPro" id="IPR029058">
    <property type="entry name" value="AB_hydrolase_fold"/>
</dbReference>